<evidence type="ECO:0000256" key="3">
    <source>
        <dbReference type="ARBA" id="ARBA00023315"/>
    </source>
</evidence>
<organism evidence="5 6">
    <name type="scientific">Jimgerdemannia flammicorona</name>
    <dbReference type="NCBI Taxonomy" id="994334"/>
    <lineage>
        <taxon>Eukaryota</taxon>
        <taxon>Fungi</taxon>
        <taxon>Fungi incertae sedis</taxon>
        <taxon>Mucoromycota</taxon>
        <taxon>Mucoromycotina</taxon>
        <taxon>Endogonomycetes</taxon>
        <taxon>Endogonales</taxon>
        <taxon>Endogonaceae</taxon>
        <taxon>Jimgerdemannia</taxon>
    </lineage>
</organism>
<gene>
    <name evidence="5" type="ORF">BC938DRAFT_474394</name>
</gene>
<dbReference type="InterPro" id="IPR016181">
    <property type="entry name" value="Acyl_CoA_acyltransferase"/>
</dbReference>
<keyword evidence="3" id="KW-0012">Acyltransferase</keyword>
<accession>A0A433QZG4</accession>
<evidence type="ECO:0000256" key="1">
    <source>
        <dbReference type="ARBA" id="ARBA00009342"/>
    </source>
</evidence>
<keyword evidence="6" id="KW-1185">Reference proteome</keyword>
<proteinExistence type="inferred from homology"/>
<feature type="domain" description="N-acetyltransferase" evidence="4">
    <location>
        <begin position="52"/>
        <end position="171"/>
    </location>
</feature>
<dbReference type="InterPro" id="IPR000182">
    <property type="entry name" value="GNAT_dom"/>
</dbReference>
<dbReference type="EMBL" id="RBNJ01000180">
    <property type="protein sequence ID" value="RUS35186.1"/>
    <property type="molecule type" value="Genomic_DNA"/>
</dbReference>
<protein>
    <recommendedName>
        <fullName evidence="4">N-acetyltransferase domain-containing protein</fullName>
    </recommendedName>
</protein>
<dbReference type="PANTHER" id="PTHR13256:SF16">
    <property type="entry name" value="ALPHA_BETA-TUBULIN-N-ACETYLTRANSFERASE 9"/>
    <property type="match status" value="1"/>
</dbReference>
<dbReference type="PANTHER" id="PTHR13256">
    <property type="entry name" value="N-ACETYLTRANSFERASE 9"/>
    <property type="match status" value="1"/>
</dbReference>
<sequence length="223" mass="25894">MRANENLILVCTCRPPLFFEKPKMLCYRCVHKKTFLHSDWQQGHPEMTASEPLTLEEEFEMQRTWHTDDDKCTFIVLARPPNLATDELTVSAIKAHAKMIGDVNLFLNHPDDDRSFAEIEIMIAEEAYRRGGRGSEALKIMMGYALTRLDIATFQAKISYTNMPSVDLFTRGLGFTQISESEVFQERTFEWSLKVPEEGEKVKEVRDEVLRGWGQVVQRRWDE</sequence>
<name>A0A433QZG4_9FUNG</name>
<evidence type="ECO:0000313" key="5">
    <source>
        <dbReference type="EMBL" id="RUS35186.1"/>
    </source>
</evidence>
<dbReference type="Proteomes" id="UP000274822">
    <property type="component" value="Unassembled WGS sequence"/>
</dbReference>
<dbReference type="Pfam" id="PF13302">
    <property type="entry name" value="Acetyltransf_3"/>
    <property type="match status" value="1"/>
</dbReference>
<comment type="caution">
    <text evidence="5">The sequence shown here is derived from an EMBL/GenBank/DDBJ whole genome shotgun (WGS) entry which is preliminary data.</text>
</comment>
<comment type="similarity">
    <text evidence="1">Belongs to the acetyltransferase family. GNAT subfamily.</text>
</comment>
<evidence type="ECO:0000259" key="4">
    <source>
        <dbReference type="Pfam" id="PF13302"/>
    </source>
</evidence>
<keyword evidence="2" id="KW-0808">Transferase</keyword>
<dbReference type="AlphaFoldDB" id="A0A433QZG4"/>
<dbReference type="Gene3D" id="3.40.630.30">
    <property type="match status" value="1"/>
</dbReference>
<dbReference type="GO" id="GO:0008080">
    <property type="term" value="F:N-acetyltransferase activity"/>
    <property type="evidence" value="ECO:0007669"/>
    <property type="project" value="InterPro"/>
</dbReference>
<dbReference type="SUPFAM" id="SSF55729">
    <property type="entry name" value="Acyl-CoA N-acyltransferases (Nat)"/>
    <property type="match status" value="1"/>
</dbReference>
<evidence type="ECO:0000256" key="2">
    <source>
        <dbReference type="ARBA" id="ARBA00022679"/>
    </source>
</evidence>
<reference evidence="5 6" key="1">
    <citation type="journal article" date="2018" name="New Phytol.">
        <title>Phylogenomics of Endogonaceae and evolution of mycorrhizas within Mucoromycota.</title>
        <authorList>
            <person name="Chang Y."/>
            <person name="Desiro A."/>
            <person name="Na H."/>
            <person name="Sandor L."/>
            <person name="Lipzen A."/>
            <person name="Clum A."/>
            <person name="Barry K."/>
            <person name="Grigoriev I.V."/>
            <person name="Martin F.M."/>
            <person name="Stajich J.E."/>
            <person name="Smith M.E."/>
            <person name="Bonito G."/>
            <person name="Spatafora J.W."/>
        </authorList>
    </citation>
    <scope>NUCLEOTIDE SEQUENCE [LARGE SCALE GENOMIC DNA]</scope>
    <source>
        <strain evidence="5 6">AD002</strain>
    </source>
</reference>
<dbReference type="InterPro" id="IPR039135">
    <property type="entry name" value="NAT9-like"/>
</dbReference>
<evidence type="ECO:0000313" key="6">
    <source>
        <dbReference type="Proteomes" id="UP000274822"/>
    </source>
</evidence>